<proteinExistence type="inferred from homology"/>
<protein>
    <recommendedName>
        <fullName evidence="3">NAD-dependent epimerase/dehydratase domain-containing protein</fullName>
    </recommendedName>
</protein>
<dbReference type="Gene3D" id="3.40.50.720">
    <property type="entry name" value="NAD(P)-binding Rossmann-like Domain"/>
    <property type="match status" value="1"/>
</dbReference>
<dbReference type="AlphaFoldDB" id="W6MJU3"/>
<dbReference type="HOGENOM" id="CLU_007383_9_2_1"/>
<dbReference type="Proteomes" id="UP000019384">
    <property type="component" value="Unassembled WGS sequence"/>
</dbReference>
<dbReference type="SUPFAM" id="SSF51735">
    <property type="entry name" value="NAD(P)-binding Rossmann-fold domains"/>
    <property type="match status" value="1"/>
</dbReference>
<accession>W6MJU3</accession>
<reference evidence="4" key="2">
    <citation type="submission" date="2014-02" db="EMBL/GenBank/DDBJ databases">
        <title>Complete DNA sequence of /Kuraishia capsulata/ illustrates novel genomic features among budding yeasts (/Saccharomycotina/).</title>
        <authorList>
            <person name="Morales L."/>
            <person name="Noel B."/>
            <person name="Porcel B."/>
            <person name="Marcet-Houben M."/>
            <person name="Hullo M-F."/>
            <person name="Sacerdot C."/>
            <person name="Tekaia F."/>
            <person name="Leh-Louis V."/>
            <person name="Despons L."/>
            <person name="Khanna V."/>
            <person name="Aury J-M."/>
            <person name="Barbe V."/>
            <person name="Couloux A."/>
            <person name="Labadie K."/>
            <person name="Pelletier E."/>
            <person name="Souciet J-L."/>
            <person name="Boekhout T."/>
            <person name="Gabaldon T."/>
            <person name="Wincker P."/>
            <person name="Dujon B."/>
        </authorList>
    </citation>
    <scope>NUCLEOTIDE SEQUENCE</scope>
    <source>
        <strain evidence="4">CBS 1993</strain>
    </source>
</reference>
<organism evidence="4 5">
    <name type="scientific">Kuraishia capsulata CBS 1993</name>
    <dbReference type="NCBI Taxonomy" id="1382522"/>
    <lineage>
        <taxon>Eukaryota</taxon>
        <taxon>Fungi</taxon>
        <taxon>Dikarya</taxon>
        <taxon>Ascomycota</taxon>
        <taxon>Saccharomycotina</taxon>
        <taxon>Pichiomycetes</taxon>
        <taxon>Pichiales</taxon>
        <taxon>Pichiaceae</taxon>
        <taxon>Kuraishia</taxon>
    </lineage>
</organism>
<dbReference type="PANTHER" id="PTHR10366:SF564">
    <property type="entry name" value="STEROL-4-ALPHA-CARBOXYLATE 3-DEHYDROGENASE, DECARBOXYLATING"/>
    <property type="match status" value="1"/>
</dbReference>
<evidence type="ECO:0000256" key="1">
    <source>
        <dbReference type="ARBA" id="ARBA00023002"/>
    </source>
</evidence>
<gene>
    <name evidence="4" type="ORF">KUCA_T00000769001</name>
</gene>
<dbReference type="InterPro" id="IPR036291">
    <property type="entry name" value="NAD(P)-bd_dom_sf"/>
</dbReference>
<dbReference type="GeneID" id="34518205"/>
<name>W6MJU3_9ASCO</name>
<dbReference type="EMBL" id="HG793125">
    <property type="protein sequence ID" value="CDK24802.1"/>
    <property type="molecule type" value="Genomic_DNA"/>
</dbReference>
<dbReference type="InterPro" id="IPR050425">
    <property type="entry name" value="NAD(P)_dehydrat-like"/>
</dbReference>
<dbReference type="FunFam" id="3.40.50.720:FF:000191">
    <property type="entry name" value="Methylglyoxal reductase (NADPH-dependent)"/>
    <property type="match status" value="1"/>
</dbReference>
<evidence type="ECO:0000313" key="4">
    <source>
        <dbReference type="EMBL" id="CDK24802.1"/>
    </source>
</evidence>
<keyword evidence="1" id="KW-0560">Oxidoreductase</keyword>
<reference evidence="4" key="1">
    <citation type="submission" date="2013-12" db="EMBL/GenBank/DDBJ databases">
        <authorList>
            <person name="Genoscope - CEA"/>
        </authorList>
    </citation>
    <scope>NUCLEOTIDE SEQUENCE</scope>
    <source>
        <strain evidence="4">CBS 1993</strain>
    </source>
</reference>
<dbReference type="InterPro" id="IPR001509">
    <property type="entry name" value="Epimerase_deHydtase"/>
</dbReference>
<dbReference type="GO" id="GO:0016616">
    <property type="term" value="F:oxidoreductase activity, acting on the CH-OH group of donors, NAD or NADP as acceptor"/>
    <property type="evidence" value="ECO:0007669"/>
    <property type="project" value="TreeGrafter"/>
</dbReference>
<evidence type="ECO:0000313" key="5">
    <source>
        <dbReference type="Proteomes" id="UP000019384"/>
    </source>
</evidence>
<dbReference type="CDD" id="cd05227">
    <property type="entry name" value="AR_SDR_e"/>
    <property type="match status" value="1"/>
</dbReference>
<evidence type="ECO:0000256" key="2">
    <source>
        <dbReference type="ARBA" id="ARBA00023445"/>
    </source>
</evidence>
<feature type="domain" description="NAD-dependent epimerase/dehydratase" evidence="3">
    <location>
        <begin position="5"/>
        <end position="264"/>
    </location>
</feature>
<dbReference type="STRING" id="1382522.W6MJU3"/>
<keyword evidence="5" id="KW-1185">Reference proteome</keyword>
<dbReference type="RefSeq" id="XP_022456817.1">
    <property type="nucleotide sequence ID" value="XM_022605338.1"/>
</dbReference>
<dbReference type="Pfam" id="PF01370">
    <property type="entry name" value="Epimerase"/>
    <property type="match status" value="1"/>
</dbReference>
<evidence type="ECO:0000259" key="3">
    <source>
        <dbReference type="Pfam" id="PF01370"/>
    </source>
</evidence>
<comment type="similarity">
    <text evidence="2">Belongs to the NAD(P)-dependent epimerase/dehydratase family. Dihydroflavonol-4-reductase subfamily.</text>
</comment>
<dbReference type="OrthoDB" id="2735536at2759"/>
<sequence>MTTAVLVTGASGFIALHIVDQLLSQGYSVVGTVRTKEKGDYVYSQFSAKYKNPKLTLEYVKDIAELDAFDNAVKNHPEVEFVLHTASPVHSTTDGTPEELFINPAVNGTVGILKAVEKYAPQVKHVVMTSSFATVRNADKAGDKSFKHTEETWNPITRADLNGDVMPSYSLSKTLAEKAARELVASTSANFTFHTVNPPFVYGPQLFEASIANPELNFSAEKVKSVLHLPADSKGPFDNPQVLTIDVRDVARAHIAALSDPAKFANKRLLPTVGRSNPQRVLDTIRLKFPELREKLPVGDPARGEKEREAKGFYYDNSKTRELLGFEFIPYETTIYDSVKQILDYEEAQV</sequence>
<dbReference type="PANTHER" id="PTHR10366">
    <property type="entry name" value="NAD DEPENDENT EPIMERASE/DEHYDRATASE"/>
    <property type="match status" value="1"/>
</dbReference>